<dbReference type="Proteomes" id="UP000598217">
    <property type="component" value="Unassembled WGS sequence"/>
</dbReference>
<accession>A0ABR9HD30</accession>
<feature type="domain" description="Transposase IS701-like DDE" evidence="1">
    <location>
        <begin position="38"/>
        <end position="243"/>
    </location>
</feature>
<evidence type="ECO:0000313" key="2">
    <source>
        <dbReference type="EMBL" id="MBE1456942.1"/>
    </source>
</evidence>
<dbReference type="PANTHER" id="PTHR33627:SF1">
    <property type="entry name" value="TRANSPOSASE"/>
    <property type="match status" value="1"/>
</dbReference>
<dbReference type="Pfam" id="PF13546">
    <property type="entry name" value="DDE_5"/>
    <property type="match status" value="1"/>
</dbReference>
<sequence>MKTKKNPAVAADISVAARRWPHRLNDLIHTISDRLVRPETQHTAHDLLGGLLAPLARKNCWTLAKHAGHPNPHHFQHLLSRARINEVGLVEDLRTYARTHPGEQDAVLILDETGDLKKGTETVGVQRQYTGTAGRIENAQVAVYLAYATPAGHALVDHRLYLPRSWTNDPQRLQTAGVPEHVAFATKPALAEQMITAALAAHTPTAWVAADEVYGRNPHLRRTLEEHRLGYVMAVARTERLMLPCGPATVGELAVLAPGTAWQRLSARPGAKGQRFYDWALIDAEPAPSGCRWALIRRHRTTGELAFYRCYAPEMVPLKRLVAVAGRRWRVEESFQQGKGLAGLDEHQVRTWCSWHRWSLFAMLAYAFLAAMAAIEARQSPSMAELIALTCNEIAHLLNALFATDPDIEHVLGWSLFRRSHQANARQCHYRRQAFQEL</sequence>
<proteinExistence type="predicted"/>
<dbReference type="PANTHER" id="PTHR33627">
    <property type="entry name" value="TRANSPOSASE"/>
    <property type="match status" value="1"/>
</dbReference>
<dbReference type="EMBL" id="JADBDY010000001">
    <property type="protein sequence ID" value="MBE1456942.1"/>
    <property type="molecule type" value="Genomic_DNA"/>
</dbReference>
<evidence type="ECO:0000313" key="3">
    <source>
        <dbReference type="Proteomes" id="UP000598217"/>
    </source>
</evidence>
<reference evidence="2 3" key="1">
    <citation type="submission" date="2020-10" db="EMBL/GenBank/DDBJ databases">
        <title>Sequencing the genomes of 1000 actinobacteria strains.</title>
        <authorList>
            <person name="Klenk H.-P."/>
        </authorList>
    </citation>
    <scope>NUCLEOTIDE SEQUENCE [LARGE SCALE GENOMIC DNA]</scope>
    <source>
        <strain evidence="2 3">DSM 45157</strain>
    </source>
</reference>
<dbReference type="InterPro" id="IPR039365">
    <property type="entry name" value="IS701-like"/>
</dbReference>
<organism evidence="2 3">
    <name type="scientific">Nocardiopsis terrae</name>
    <dbReference type="NCBI Taxonomy" id="372655"/>
    <lineage>
        <taxon>Bacteria</taxon>
        <taxon>Bacillati</taxon>
        <taxon>Actinomycetota</taxon>
        <taxon>Actinomycetes</taxon>
        <taxon>Streptosporangiales</taxon>
        <taxon>Nocardiopsidaceae</taxon>
        <taxon>Nocardiopsis</taxon>
    </lineage>
</organism>
<dbReference type="NCBIfam" id="NF033540">
    <property type="entry name" value="transpos_IS701"/>
    <property type="match status" value="1"/>
</dbReference>
<comment type="caution">
    <text evidence="2">The sequence shown here is derived from an EMBL/GenBank/DDBJ whole genome shotgun (WGS) entry which is preliminary data.</text>
</comment>
<keyword evidence="3" id="KW-1185">Reference proteome</keyword>
<evidence type="ECO:0000259" key="1">
    <source>
        <dbReference type="Pfam" id="PF13546"/>
    </source>
</evidence>
<dbReference type="InterPro" id="IPR012337">
    <property type="entry name" value="RNaseH-like_sf"/>
</dbReference>
<name>A0ABR9HD30_9ACTN</name>
<dbReference type="InterPro" id="IPR038721">
    <property type="entry name" value="IS701-like_DDE_dom"/>
</dbReference>
<dbReference type="SUPFAM" id="SSF53098">
    <property type="entry name" value="Ribonuclease H-like"/>
    <property type="match status" value="1"/>
</dbReference>
<protein>
    <submittedName>
        <fullName evidence="2">SRSO17 transposase</fullName>
    </submittedName>
</protein>
<gene>
    <name evidence="2" type="ORF">H4W79_001156</name>
</gene>